<dbReference type="EMBL" id="JASCZI010000745">
    <property type="protein sequence ID" value="MED6113225.1"/>
    <property type="molecule type" value="Genomic_DNA"/>
</dbReference>
<evidence type="ECO:0008006" key="3">
    <source>
        <dbReference type="Google" id="ProtNLM"/>
    </source>
</evidence>
<dbReference type="Proteomes" id="UP001341840">
    <property type="component" value="Unassembled WGS sequence"/>
</dbReference>
<name>A0ABU6QNK1_9FABA</name>
<sequence>MELSDQNKEIQVVWAEEEKQRLERSLLGVCVKPIEFRDVMYHVLDEWKGSRKIECRDIGPYRCLLTFDSPENRDEAFNSELFMGMPICLWCKENFERIASLWGKVVQLDDRIELSKSYSIARVLVDCYEWEQINERVKVTVDERSFIVFVKECGSEIYSVQAHSNLAGSTTQFVSSEEDATLSAVSGTPTGIERTFEWKMEARLNLGNGSDPQLEAIIDGLSMGVQPFSSGGGCGKLENGDSFMWLRSTVHRFHDGLLTDVGVCFDELDPMFIEAQTMKPDCRVILKEQKINSLGLDEVKDACSSCSLPFPHGFEPDPPMAHPNHEVNELGGSGVVVESAEPLNVEGVSPSAGALSEGERSDETLYLINKEWCVDLLCTQEVNEGNVGNHSVDGWFLGGLRPTDNATKNDSKNDTRCGDGGGKLAILPSDTPLAEVGAVGFCDNIGNSVNLGSLSDETLYRLNDNFVDVSRRSNGGGFKDIEQGGGGDSIEEDSSAEVRVTKEVWHRGGLILDSRDEEEVRSKLMR</sequence>
<evidence type="ECO:0000313" key="2">
    <source>
        <dbReference type="Proteomes" id="UP001341840"/>
    </source>
</evidence>
<accession>A0ABU6QNK1</accession>
<keyword evidence="2" id="KW-1185">Reference proteome</keyword>
<gene>
    <name evidence="1" type="ORF">PIB30_068849</name>
</gene>
<comment type="caution">
    <text evidence="1">The sequence shown here is derived from an EMBL/GenBank/DDBJ whole genome shotgun (WGS) entry which is preliminary data.</text>
</comment>
<organism evidence="1 2">
    <name type="scientific">Stylosanthes scabra</name>
    <dbReference type="NCBI Taxonomy" id="79078"/>
    <lineage>
        <taxon>Eukaryota</taxon>
        <taxon>Viridiplantae</taxon>
        <taxon>Streptophyta</taxon>
        <taxon>Embryophyta</taxon>
        <taxon>Tracheophyta</taxon>
        <taxon>Spermatophyta</taxon>
        <taxon>Magnoliopsida</taxon>
        <taxon>eudicotyledons</taxon>
        <taxon>Gunneridae</taxon>
        <taxon>Pentapetalae</taxon>
        <taxon>rosids</taxon>
        <taxon>fabids</taxon>
        <taxon>Fabales</taxon>
        <taxon>Fabaceae</taxon>
        <taxon>Papilionoideae</taxon>
        <taxon>50 kb inversion clade</taxon>
        <taxon>dalbergioids sensu lato</taxon>
        <taxon>Dalbergieae</taxon>
        <taxon>Pterocarpus clade</taxon>
        <taxon>Stylosanthes</taxon>
    </lineage>
</organism>
<evidence type="ECO:0000313" key="1">
    <source>
        <dbReference type="EMBL" id="MED6113225.1"/>
    </source>
</evidence>
<protein>
    <recommendedName>
        <fullName evidence="3">DUF4283 domain-containing protein</fullName>
    </recommendedName>
</protein>
<proteinExistence type="predicted"/>
<reference evidence="1 2" key="1">
    <citation type="journal article" date="2023" name="Plants (Basel)">
        <title>Bridging the Gap: Combining Genomics and Transcriptomics Approaches to Understand Stylosanthes scabra, an Orphan Legume from the Brazilian Caatinga.</title>
        <authorList>
            <person name="Ferreira-Neto J.R.C."/>
            <person name="da Silva M.D."/>
            <person name="Binneck E."/>
            <person name="de Melo N.F."/>
            <person name="da Silva R.H."/>
            <person name="de Melo A.L.T.M."/>
            <person name="Pandolfi V."/>
            <person name="Bustamante F.O."/>
            <person name="Brasileiro-Vidal A.C."/>
            <person name="Benko-Iseppon A.M."/>
        </authorList>
    </citation>
    <scope>NUCLEOTIDE SEQUENCE [LARGE SCALE GENOMIC DNA]</scope>
    <source>
        <tissue evidence="1">Leaves</tissue>
    </source>
</reference>